<dbReference type="EMBL" id="AEEI01000015">
    <property type="protein sequence ID" value="EFM02689.1"/>
    <property type="molecule type" value="Genomic_DNA"/>
</dbReference>
<protein>
    <submittedName>
        <fullName evidence="1">Uncharacterized protein</fullName>
    </submittedName>
</protein>
<proteinExistence type="predicted"/>
<name>E0NQ94_9BACT</name>
<sequence>MRIIWRNSKKHKWHATPNAVKSAAKIRIYFDTVKLAGRKMAKHSKGLPDSDNKIQFMTNIRPLGSVLCHIT</sequence>
<accession>E0NQ94</accession>
<dbReference type="AlphaFoldDB" id="E0NQ94"/>
<keyword evidence="2" id="KW-1185">Reference proteome</keyword>
<dbReference type="Proteomes" id="UP000004394">
    <property type="component" value="Unassembled WGS sequence"/>
</dbReference>
<gene>
    <name evidence="1" type="ORF">HMPREF0658_0345</name>
</gene>
<reference evidence="1" key="1">
    <citation type="submission" date="2010-07" db="EMBL/GenBank/DDBJ databases">
        <authorList>
            <person name="Muzny D."/>
            <person name="Qin X."/>
            <person name="Deng J."/>
            <person name="Jiang H."/>
            <person name="Liu Y."/>
            <person name="Qu J."/>
            <person name="Song X.-Z."/>
            <person name="Zhang L."/>
            <person name="Thornton R."/>
            <person name="Coyle M."/>
            <person name="Francisco L."/>
            <person name="Jackson L."/>
            <person name="Javaid M."/>
            <person name="Korchina V."/>
            <person name="Kovar C."/>
            <person name="Mata R."/>
            <person name="Mathew T."/>
            <person name="Ngo R."/>
            <person name="Nguyen L."/>
            <person name="Nguyen N."/>
            <person name="Okwuonu G."/>
            <person name="Ongeri F."/>
            <person name="Pham C."/>
            <person name="Simmons D."/>
            <person name="Wilczek-Boney K."/>
            <person name="Hale W."/>
            <person name="Jakkamsetti A."/>
            <person name="Pham P."/>
            <person name="Ruth R."/>
            <person name="San Lucas F."/>
            <person name="Warren J."/>
            <person name="Zhang J."/>
            <person name="Zhao Z."/>
            <person name="Zhou C."/>
            <person name="Zhu D."/>
            <person name="Lee S."/>
            <person name="Bess C."/>
            <person name="Blankenburg K."/>
            <person name="Forbes L."/>
            <person name="Fu Q."/>
            <person name="Gubbala S."/>
            <person name="Hirani K."/>
            <person name="Jayaseelan J.C."/>
            <person name="Lara F."/>
            <person name="Munidasa M."/>
            <person name="Palculict T."/>
            <person name="Patil S."/>
            <person name="Pu L.-L."/>
            <person name="Saada N."/>
            <person name="Tang L."/>
            <person name="Weissenberger G."/>
            <person name="Zhu Y."/>
            <person name="Hemphill L."/>
            <person name="Shang Y."/>
            <person name="Youmans B."/>
            <person name="Ayvaz T."/>
            <person name="Ross M."/>
            <person name="Santibanez J."/>
            <person name="Aqrawi P."/>
            <person name="Gross S."/>
            <person name="Joshi V."/>
            <person name="Fowler G."/>
            <person name="Nazareth L."/>
            <person name="Reid J."/>
            <person name="Worley K."/>
            <person name="Petrosino J."/>
            <person name="Highlander S."/>
            <person name="Gibbs R."/>
        </authorList>
    </citation>
    <scope>NUCLEOTIDE SEQUENCE [LARGE SCALE GENOMIC DNA]</scope>
    <source>
        <strain evidence="1">DSM 16973</strain>
    </source>
</reference>
<dbReference type="BioCyc" id="PMAR862515-HMP:GMOO-356-MONOMER"/>
<evidence type="ECO:0000313" key="1">
    <source>
        <dbReference type="EMBL" id="EFM02689.1"/>
    </source>
</evidence>
<organism evidence="1 2">
    <name type="scientific">Hoylesella marshii DSM 16973 = JCM 13450</name>
    <dbReference type="NCBI Taxonomy" id="862515"/>
    <lineage>
        <taxon>Bacteria</taxon>
        <taxon>Pseudomonadati</taxon>
        <taxon>Bacteroidota</taxon>
        <taxon>Bacteroidia</taxon>
        <taxon>Bacteroidales</taxon>
        <taxon>Prevotellaceae</taxon>
        <taxon>Hoylesella</taxon>
    </lineage>
</organism>
<comment type="caution">
    <text evidence="1">The sequence shown here is derived from an EMBL/GenBank/DDBJ whole genome shotgun (WGS) entry which is preliminary data.</text>
</comment>
<evidence type="ECO:0000313" key="2">
    <source>
        <dbReference type="Proteomes" id="UP000004394"/>
    </source>
</evidence>
<dbReference type="HOGENOM" id="CLU_2736680_0_0_10"/>